<dbReference type="FunFam" id="2.60.120.920:FF:000006">
    <property type="entry name" value="heterogeneous nuclear ribonucleoprotein U isoform X1"/>
    <property type="match status" value="1"/>
</dbReference>
<evidence type="ECO:0000256" key="25">
    <source>
        <dbReference type="ARBA" id="ARBA00022843"/>
    </source>
</evidence>
<dbReference type="PROSITE" id="PS50800">
    <property type="entry name" value="SAP"/>
    <property type="match status" value="1"/>
</dbReference>
<keyword evidence="15" id="KW-0597">Phosphoprotein</keyword>
<keyword evidence="16" id="KW-0132">Cell division</keyword>
<evidence type="ECO:0000256" key="6">
    <source>
        <dbReference type="ARBA" id="ARBA00004463"/>
    </source>
</evidence>
<keyword evidence="36" id="KW-0131">Cell cycle</keyword>
<keyword evidence="20" id="KW-0013">ADP-ribosylation</keyword>
<gene>
    <name evidence="43" type="primary">LOC107689318</name>
</gene>
<dbReference type="InterPro" id="IPR036361">
    <property type="entry name" value="SAP_dom_sf"/>
</dbReference>
<evidence type="ECO:0000256" key="8">
    <source>
        <dbReference type="ARBA" id="ARBA00004647"/>
    </source>
</evidence>
<keyword evidence="19" id="KW-0547">Nucleotide-binding</keyword>
<dbReference type="InterPro" id="IPR035778">
    <property type="entry name" value="SPRY_hnRNP_U"/>
</dbReference>
<keyword evidence="44" id="KW-1185">Reference proteome</keyword>
<evidence type="ECO:0000256" key="28">
    <source>
        <dbReference type="ARBA" id="ARBA00022990"/>
    </source>
</evidence>
<dbReference type="FunFam" id="1.10.720.30:FF:000004">
    <property type="entry name" value="heterogeneous nuclear ribonucleoprotein U isoform X1"/>
    <property type="match status" value="1"/>
</dbReference>
<keyword evidence="14" id="KW-1017">Isopeptide bond</keyword>
<evidence type="ECO:0000256" key="21">
    <source>
        <dbReference type="ARBA" id="ARBA00022776"/>
    </source>
</evidence>
<dbReference type="GO" id="GO:0005524">
    <property type="term" value="F:ATP binding"/>
    <property type="evidence" value="ECO:0007669"/>
    <property type="project" value="UniProtKB-KW"/>
</dbReference>
<evidence type="ECO:0000256" key="39">
    <source>
        <dbReference type="ARBA" id="ARBA00083838"/>
    </source>
</evidence>
<keyword evidence="32" id="KW-0508">mRNA splicing</keyword>
<keyword evidence="33" id="KW-0206">Cytoskeleton</keyword>
<dbReference type="SUPFAM" id="SSF52540">
    <property type="entry name" value="P-loop containing nucleoside triphosphate hydrolases"/>
    <property type="match status" value="1"/>
</dbReference>
<evidence type="ECO:0000256" key="17">
    <source>
        <dbReference type="ARBA" id="ARBA00022664"/>
    </source>
</evidence>
<dbReference type="GO" id="GO:0016363">
    <property type="term" value="C:nuclear matrix"/>
    <property type="evidence" value="ECO:0007669"/>
    <property type="project" value="UniProtKB-SubCell"/>
</dbReference>
<evidence type="ECO:0000256" key="33">
    <source>
        <dbReference type="ARBA" id="ARBA00023212"/>
    </source>
</evidence>
<dbReference type="Pfam" id="PF02037">
    <property type="entry name" value="SAP"/>
    <property type="match status" value="1"/>
</dbReference>
<evidence type="ECO:0000256" key="16">
    <source>
        <dbReference type="ARBA" id="ARBA00022618"/>
    </source>
</evidence>
<keyword evidence="24" id="KW-0067">ATP-binding</keyword>
<evidence type="ECO:0000256" key="12">
    <source>
        <dbReference type="ARBA" id="ARBA00022490"/>
    </source>
</evidence>
<keyword evidence="17" id="KW-0507">mRNA processing</keyword>
<keyword evidence="11" id="KW-0488">Methylation</keyword>
<feature type="region of interest" description="Disordered" evidence="40">
    <location>
        <begin position="554"/>
        <end position="623"/>
    </location>
</feature>
<feature type="compositionally biased region" description="Basic and acidic residues" evidence="40">
    <location>
        <begin position="554"/>
        <end position="567"/>
    </location>
</feature>
<evidence type="ECO:0000256" key="2">
    <source>
        <dbReference type="ARBA" id="ARBA00004214"/>
    </source>
</evidence>
<evidence type="ECO:0000256" key="19">
    <source>
        <dbReference type="ARBA" id="ARBA00022741"/>
    </source>
</evidence>
<feature type="compositionally biased region" description="Low complexity" evidence="40">
    <location>
        <begin position="661"/>
        <end position="677"/>
    </location>
</feature>
<dbReference type="Gene3D" id="2.60.120.920">
    <property type="match status" value="1"/>
</dbReference>
<feature type="domain" description="SAP" evidence="42">
    <location>
        <begin position="6"/>
        <end position="40"/>
    </location>
</feature>
<keyword evidence="30" id="KW-0010">Activator</keyword>
<keyword evidence="29" id="KW-0805">Transcription regulation</keyword>
<dbReference type="GO" id="GO:0003723">
    <property type="term" value="F:RNA binding"/>
    <property type="evidence" value="ECO:0007669"/>
    <property type="project" value="UniProtKB-ARBA"/>
</dbReference>
<evidence type="ECO:0000259" key="41">
    <source>
        <dbReference type="PROSITE" id="PS50188"/>
    </source>
</evidence>
<evidence type="ECO:0000256" key="15">
    <source>
        <dbReference type="ARBA" id="ARBA00022553"/>
    </source>
</evidence>
<keyword evidence="13" id="KW-0678">Repressor</keyword>
<evidence type="ECO:0000259" key="42">
    <source>
        <dbReference type="PROSITE" id="PS50800"/>
    </source>
</evidence>
<protein>
    <recommendedName>
        <fullName evidence="38">Heterogeneous nuclear ribonucleoprotein U</fullName>
    </recommendedName>
    <alternativeName>
        <fullName evidence="39">Scaffold-attachment factor A</fullName>
    </alternativeName>
</protein>
<evidence type="ECO:0000256" key="23">
    <source>
        <dbReference type="ARBA" id="ARBA00022838"/>
    </source>
</evidence>
<keyword evidence="10" id="KW-0217">Developmental protein</keyword>
<reference evidence="43" key="1">
    <citation type="submission" date="2025-08" db="UniProtKB">
        <authorList>
            <consortium name="Ensembl"/>
        </authorList>
    </citation>
    <scope>IDENTIFICATION</scope>
</reference>
<evidence type="ECO:0000256" key="37">
    <source>
        <dbReference type="ARBA" id="ARBA00023328"/>
    </source>
</evidence>
<organism evidence="43 44">
    <name type="scientific">Sinocyclocheilus anshuiensis</name>
    <dbReference type="NCBI Taxonomy" id="1608454"/>
    <lineage>
        <taxon>Eukaryota</taxon>
        <taxon>Metazoa</taxon>
        <taxon>Chordata</taxon>
        <taxon>Craniata</taxon>
        <taxon>Vertebrata</taxon>
        <taxon>Euteleostomi</taxon>
        <taxon>Actinopterygii</taxon>
        <taxon>Neopterygii</taxon>
        <taxon>Teleostei</taxon>
        <taxon>Ostariophysi</taxon>
        <taxon>Cypriniformes</taxon>
        <taxon>Cyprinidae</taxon>
        <taxon>Cyprininae</taxon>
        <taxon>Sinocyclocheilus</taxon>
    </lineage>
</organism>
<dbReference type="InterPro" id="IPR003877">
    <property type="entry name" value="SPRY_dom"/>
</dbReference>
<evidence type="ECO:0000256" key="38">
    <source>
        <dbReference type="ARBA" id="ARBA00073300"/>
    </source>
</evidence>
<dbReference type="PROSITE" id="PS50188">
    <property type="entry name" value="B302_SPRY"/>
    <property type="match status" value="1"/>
</dbReference>
<evidence type="ECO:0000313" key="43">
    <source>
        <dbReference type="Ensembl" id="ENSSANP00000019518.1"/>
    </source>
</evidence>
<dbReference type="GO" id="GO:0009986">
    <property type="term" value="C:cell surface"/>
    <property type="evidence" value="ECO:0007669"/>
    <property type="project" value="UniProtKB-SubCell"/>
</dbReference>
<accession>A0A671LH49</accession>
<dbReference type="SMART" id="SM00513">
    <property type="entry name" value="SAP"/>
    <property type="match status" value="1"/>
</dbReference>
<feature type="compositionally biased region" description="Low complexity" evidence="40">
    <location>
        <begin position="686"/>
        <end position="695"/>
    </location>
</feature>
<dbReference type="SMART" id="SM00449">
    <property type="entry name" value="SPRY"/>
    <property type="match status" value="1"/>
</dbReference>
<keyword evidence="37" id="KW-0137">Centromere</keyword>
<dbReference type="InterPro" id="IPR001870">
    <property type="entry name" value="B30.2/SPRY"/>
</dbReference>
<evidence type="ECO:0000256" key="4">
    <source>
        <dbReference type="ARBA" id="ARBA00004300"/>
    </source>
</evidence>
<keyword evidence="31" id="KW-0804">Transcription</keyword>
<keyword evidence="34" id="KW-0539">Nucleus</keyword>
<evidence type="ECO:0000256" key="3">
    <source>
        <dbReference type="ARBA" id="ARBA00004241"/>
    </source>
</evidence>
<proteinExistence type="predicted"/>
<evidence type="ECO:0000256" key="26">
    <source>
        <dbReference type="ARBA" id="ARBA00022853"/>
    </source>
</evidence>
<feature type="compositionally biased region" description="Basic and acidic residues" evidence="40">
    <location>
        <begin position="139"/>
        <end position="150"/>
    </location>
</feature>
<evidence type="ECO:0000256" key="9">
    <source>
        <dbReference type="ARBA" id="ARBA00022454"/>
    </source>
</evidence>
<feature type="compositionally biased region" description="Gly residues" evidence="40">
    <location>
        <begin position="578"/>
        <end position="605"/>
    </location>
</feature>
<evidence type="ECO:0000256" key="13">
    <source>
        <dbReference type="ARBA" id="ARBA00022491"/>
    </source>
</evidence>
<dbReference type="AlphaFoldDB" id="A0A671LH49"/>
<name>A0A671LH49_9TELE</name>
<dbReference type="GO" id="GO:0006325">
    <property type="term" value="P:chromatin organization"/>
    <property type="evidence" value="ECO:0007669"/>
    <property type="project" value="UniProtKB-KW"/>
</dbReference>
<evidence type="ECO:0000256" key="29">
    <source>
        <dbReference type="ARBA" id="ARBA00023015"/>
    </source>
</evidence>
<dbReference type="GO" id="GO:0045944">
    <property type="term" value="P:positive regulation of transcription by RNA polymerase II"/>
    <property type="evidence" value="ECO:0007669"/>
    <property type="project" value="TreeGrafter"/>
</dbReference>
<evidence type="ECO:0000256" key="18">
    <source>
        <dbReference type="ARBA" id="ARBA00022728"/>
    </source>
</evidence>
<comment type="subcellular location">
    <subcellularLocation>
        <location evidence="3">Cell surface</location>
    </subcellularLocation>
    <subcellularLocation>
        <location evidence="7">Chromosome</location>
        <location evidence="7">Centromere</location>
        <location evidence="7">Kinetochore</location>
    </subcellularLocation>
    <subcellularLocation>
        <location evidence="4">Cytoplasm</location>
        <location evidence="4">Cytoskeleton</location>
        <location evidence="4">Microtubule organizing center</location>
        <location evidence="4">Centrosome</location>
    </subcellularLocation>
    <subcellularLocation>
        <location evidence="8">Cytoplasm</location>
        <location evidence="8">Cytoskeleton</location>
        <location evidence="8">Spindle pole</location>
    </subcellularLocation>
    <subcellularLocation>
        <location evidence="6">Cytoplasmic granule</location>
    </subcellularLocation>
    <subcellularLocation>
        <location evidence="2">Midbody</location>
    </subcellularLocation>
    <subcellularLocation>
        <location evidence="1">Nucleus matrix</location>
    </subcellularLocation>
    <subcellularLocation>
        <location evidence="5">Nucleus speckle</location>
    </subcellularLocation>
</comment>
<feature type="region of interest" description="Disordered" evidence="40">
    <location>
        <begin position="43"/>
        <end position="160"/>
    </location>
</feature>
<dbReference type="InterPro" id="IPR003034">
    <property type="entry name" value="SAP_dom"/>
</dbReference>
<dbReference type="FunFam" id="3.40.50.300:FF:000376">
    <property type="entry name" value="Putative heterogeneous nuclear ribonucleoprotein U"/>
    <property type="match status" value="1"/>
</dbReference>
<dbReference type="GO" id="GO:0000922">
    <property type="term" value="C:spindle pole"/>
    <property type="evidence" value="ECO:0007669"/>
    <property type="project" value="UniProtKB-SubCell"/>
</dbReference>
<dbReference type="Pfam" id="PF13671">
    <property type="entry name" value="AAA_33"/>
    <property type="match status" value="1"/>
</dbReference>
<dbReference type="GO" id="GO:0000380">
    <property type="term" value="P:alternative mRNA splicing, via spliceosome"/>
    <property type="evidence" value="ECO:0007669"/>
    <property type="project" value="TreeGrafter"/>
</dbReference>
<feature type="compositionally biased region" description="Acidic residues" evidence="40">
    <location>
        <begin position="53"/>
        <end position="134"/>
    </location>
</feature>
<keyword evidence="9" id="KW-0158">Chromosome</keyword>
<reference evidence="43" key="2">
    <citation type="submission" date="2025-09" db="UniProtKB">
        <authorList>
            <consortium name="Ensembl"/>
        </authorList>
    </citation>
    <scope>IDENTIFICATION</scope>
</reference>
<keyword evidence="23" id="KW-0995">Kinetochore</keyword>
<keyword evidence="12" id="KW-0963">Cytoplasm</keyword>
<dbReference type="GO" id="GO:0051301">
    <property type="term" value="P:cell division"/>
    <property type="evidence" value="ECO:0007669"/>
    <property type="project" value="UniProtKB-KW"/>
</dbReference>
<dbReference type="GO" id="GO:1990841">
    <property type="term" value="F:promoter-specific chromatin binding"/>
    <property type="evidence" value="ECO:0007669"/>
    <property type="project" value="TreeGrafter"/>
</dbReference>
<evidence type="ECO:0000256" key="20">
    <source>
        <dbReference type="ARBA" id="ARBA00022765"/>
    </source>
</evidence>
<dbReference type="SUPFAM" id="SSF68906">
    <property type="entry name" value="SAP domain"/>
    <property type="match status" value="1"/>
</dbReference>
<evidence type="ECO:0000256" key="35">
    <source>
        <dbReference type="ARBA" id="ARBA00023274"/>
    </source>
</evidence>
<keyword evidence="22" id="KW-0221">Differentiation</keyword>
<dbReference type="PANTHER" id="PTHR12381">
    <property type="entry name" value="HETEROGENEOUS NUCLEAR RIBONUCLEOPROTEIN U FAMILY MEMBER"/>
    <property type="match status" value="1"/>
</dbReference>
<keyword evidence="35" id="KW-0687">Ribonucleoprotein</keyword>
<evidence type="ECO:0000256" key="7">
    <source>
        <dbReference type="ARBA" id="ARBA00004629"/>
    </source>
</evidence>
<dbReference type="GO" id="GO:0005813">
    <property type="term" value="C:centrosome"/>
    <property type="evidence" value="ECO:0007669"/>
    <property type="project" value="UniProtKB-SubCell"/>
</dbReference>
<feature type="domain" description="B30.2/SPRY" evidence="41">
    <location>
        <begin position="150"/>
        <end position="348"/>
    </location>
</feature>
<evidence type="ECO:0000256" key="27">
    <source>
        <dbReference type="ARBA" id="ARBA00022934"/>
    </source>
</evidence>
<evidence type="ECO:0000256" key="11">
    <source>
        <dbReference type="ARBA" id="ARBA00022481"/>
    </source>
</evidence>
<feature type="compositionally biased region" description="Low complexity" evidence="40">
    <location>
        <begin position="606"/>
        <end position="623"/>
    </location>
</feature>
<dbReference type="Gene3D" id="3.40.50.300">
    <property type="entry name" value="P-loop containing nucleotide triphosphate hydrolases"/>
    <property type="match status" value="1"/>
</dbReference>
<dbReference type="GO" id="GO:0005681">
    <property type="term" value="C:spliceosomal complex"/>
    <property type="evidence" value="ECO:0007669"/>
    <property type="project" value="UniProtKB-KW"/>
</dbReference>
<keyword evidence="27" id="KW-0164">Citrullination</keyword>
<dbReference type="PANTHER" id="PTHR12381:SF11">
    <property type="entry name" value="HETEROGENEOUS NUCLEAR RIBONUCLEOPROTEIN U"/>
    <property type="match status" value="1"/>
</dbReference>
<keyword evidence="18" id="KW-0747">Spliceosome</keyword>
<sequence>MSSMNVKNLKVNELKDELKKRSLCDKGLKAELMARLQAALDQEALSTNGSEGQYEDGDGLGDMGDEDLEEDLFGENMVEDGDNAEAEEQQDDDMEEEEEEEDAGVEMDKSDEDEDVLLKEDDEEMEKFDEDDVALDVGDADKDKNDEQKNKKGVKRRRDEHGREMCSRPLVLLRFRYNCDLHFKVSRDRYSASSLTMESFAYLWAGGRASYGVEKGKACFEMKIIEKIPVKHISSKGIEIHDVLVGWSLANSSLLLGEEAHSYGFSSKAKKTSNGLTEDFGEAFDENDVVGCFINFDGEEVEISYSKNGQDLGTAFKVSKDELEGKQFFPHVLCHNCAVEFNFGQRETPFFPQPDGFTLLQQIPVCDRIRGPKGPETKEDCEVIVMVGLPGSGKTEWVTKHTQANPGKYNILGTNTITEKMMISSLKRQMKDVTKLSAISQRAPLFLGKFIEIAARKKRNYILDQTNISAPAQRRKMCLFAGFQRKAVVVCPTDEEYIQRTQKKAETDGKDVPEHAVLKMKGIYTLPVEGQCFSEVLYVELQKEEATKLLEQYKEESKKSLPPEKKPNQGGVQLKRGGTWGRGGKNLFNRGGGGQGQRGGRGGFQNRGNFRVPGPRGGFSRPPRGFLPPPAFRGGFSRGSFNRGGGMPNRSGAPRPGPGRGNMVNMGNRGGAMNRGNMGRGGGANRGNRGNFNQKFRGRGGNNRGFKNGNFSMNKAQAFNQSWQQGFWNQKPWSQQYHPGYY</sequence>
<dbReference type="GO" id="GO:0000776">
    <property type="term" value="C:kinetochore"/>
    <property type="evidence" value="ECO:0007669"/>
    <property type="project" value="UniProtKB-KW"/>
</dbReference>
<dbReference type="InterPro" id="IPR043136">
    <property type="entry name" value="B30.2/SPRY_sf"/>
</dbReference>
<dbReference type="InterPro" id="IPR027417">
    <property type="entry name" value="P-loop_NTPase"/>
</dbReference>
<keyword evidence="25" id="KW-0832">Ubl conjugation</keyword>
<evidence type="ECO:0000256" key="31">
    <source>
        <dbReference type="ARBA" id="ARBA00023163"/>
    </source>
</evidence>
<keyword evidence="26" id="KW-0156">Chromatin regulator</keyword>
<dbReference type="InterPro" id="IPR013320">
    <property type="entry name" value="ConA-like_dom_sf"/>
</dbReference>
<dbReference type="GO" id="GO:0030496">
    <property type="term" value="C:midbody"/>
    <property type="evidence" value="ECO:0007669"/>
    <property type="project" value="UniProtKB-SubCell"/>
</dbReference>
<dbReference type="GO" id="GO:0030154">
    <property type="term" value="P:cell differentiation"/>
    <property type="evidence" value="ECO:0007669"/>
    <property type="project" value="UniProtKB-KW"/>
</dbReference>
<dbReference type="Ensembl" id="ENSSANT00000020818.1">
    <property type="protein sequence ID" value="ENSSANP00000019518.1"/>
    <property type="gene ID" value="ENSSANG00000010187.1"/>
</dbReference>
<evidence type="ECO:0000256" key="14">
    <source>
        <dbReference type="ARBA" id="ARBA00022499"/>
    </source>
</evidence>
<evidence type="ECO:0000256" key="10">
    <source>
        <dbReference type="ARBA" id="ARBA00022473"/>
    </source>
</evidence>
<dbReference type="Gene3D" id="1.10.720.30">
    <property type="entry name" value="SAP domain"/>
    <property type="match status" value="1"/>
</dbReference>
<dbReference type="SUPFAM" id="SSF49899">
    <property type="entry name" value="Concanavalin A-like lectins/glucanases"/>
    <property type="match status" value="1"/>
</dbReference>
<dbReference type="CDD" id="cd12884">
    <property type="entry name" value="SPRY_hnRNP"/>
    <property type="match status" value="1"/>
</dbReference>
<evidence type="ECO:0000256" key="24">
    <source>
        <dbReference type="ARBA" id="ARBA00022840"/>
    </source>
</evidence>
<evidence type="ECO:0000256" key="40">
    <source>
        <dbReference type="SAM" id="MobiDB-lite"/>
    </source>
</evidence>
<evidence type="ECO:0000256" key="1">
    <source>
        <dbReference type="ARBA" id="ARBA00004109"/>
    </source>
</evidence>
<dbReference type="Pfam" id="PF00622">
    <property type="entry name" value="SPRY"/>
    <property type="match status" value="1"/>
</dbReference>
<evidence type="ECO:0000256" key="30">
    <source>
        <dbReference type="ARBA" id="ARBA00023159"/>
    </source>
</evidence>
<evidence type="ECO:0000256" key="36">
    <source>
        <dbReference type="ARBA" id="ARBA00023306"/>
    </source>
</evidence>
<evidence type="ECO:0000256" key="5">
    <source>
        <dbReference type="ARBA" id="ARBA00004324"/>
    </source>
</evidence>
<keyword evidence="28" id="KW-0007">Acetylation</keyword>
<dbReference type="Proteomes" id="UP000472260">
    <property type="component" value="Unassembled WGS sequence"/>
</dbReference>
<feature type="region of interest" description="Disordered" evidence="40">
    <location>
        <begin position="638"/>
        <end position="709"/>
    </location>
</feature>
<evidence type="ECO:0000256" key="34">
    <source>
        <dbReference type="ARBA" id="ARBA00023242"/>
    </source>
</evidence>
<evidence type="ECO:0000313" key="44">
    <source>
        <dbReference type="Proteomes" id="UP000472260"/>
    </source>
</evidence>
<evidence type="ECO:0000256" key="22">
    <source>
        <dbReference type="ARBA" id="ARBA00022782"/>
    </source>
</evidence>
<keyword evidence="21" id="KW-0498">Mitosis</keyword>
<evidence type="ECO:0000256" key="32">
    <source>
        <dbReference type="ARBA" id="ARBA00023187"/>
    </source>
</evidence>
<dbReference type="GO" id="GO:0016607">
    <property type="term" value="C:nuclear speck"/>
    <property type="evidence" value="ECO:0007669"/>
    <property type="project" value="UniProtKB-SubCell"/>
</dbReference>